<keyword evidence="4" id="KW-0720">Serine protease</keyword>
<dbReference type="RefSeq" id="WP_067907221.1">
    <property type="nucleotide sequence ID" value="NZ_KQ954244.1"/>
</dbReference>
<sequence length="633" mass="65004">MKFARSVWKILVAIKDGLVLLLLLLFFGGLYALLTLRPSPGVVQAGALYIALEGPVVEERARLRPTQLLAGGGRSKAVQERDLVRAVEAAALDDRIKAVVLDLDSFGGGSQVAMTRIGAAMDKVRSAKKPVLVHAGLYTDDGVQLAAHASEAWVDPLGGAMVTGPGGTNLYFKALLDRLKVKAHVFKVGTYKSAVEPFTRENASPEAKAALGAVYAALWEAWQADVKKARPKADIKLVTGDPVKWIAASGGDAAKAAVAAGLVDRVGDKVAFGKRVAEIVGEDPSGSEGAFKGTALEPYLADRAPSTAGKAIAVVTVAGNIVDGDAGPGTAGGDRIAELVDKAAASGDYAALVVRVDSPGGSVTGAERIRAAIARMKAKKIPVAVSMAGLAASGGYWVSTPADRVFAEPATITGSIGIFAIIPSFEDALSRIGVGTDGVKTTPLSGEPDVFGGFSPTAQALIQQQIDSGYARFVRLVADARRKSPADIDRIAQGRIWDGGTARQLGLVDEFGGIDEALAWAAKQAGAGSWHPVYLGNEPDPFGALLDQLADSEGGADQGHVLGAQGAAPDFAALAAQRQGALAERLADDLAHLLGGAGAQVYCLECAGIAPAEAAAAGPPARTWLALIGRLLG</sequence>
<evidence type="ECO:0000259" key="6">
    <source>
        <dbReference type="Pfam" id="PF01343"/>
    </source>
</evidence>
<dbReference type="Gene3D" id="6.20.330.10">
    <property type="match status" value="1"/>
</dbReference>
<dbReference type="InterPro" id="IPR029045">
    <property type="entry name" value="ClpP/crotonase-like_dom_sf"/>
</dbReference>
<dbReference type="EMBL" id="LLZS01000003">
    <property type="protein sequence ID" value="KUR72753.1"/>
    <property type="molecule type" value="Genomic_DNA"/>
</dbReference>
<feature type="active site" description="Nucleophile" evidence="5">
    <location>
        <position position="393"/>
    </location>
</feature>
<dbReference type="NCBIfam" id="TIGR00705">
    <property type="entry name" value="SppA_67K"/>
    <property type="match status" value="1"/>
</dbReference>
<dbReference type="CDD" id="cd07018">
    <property type="entry name" value="S49_SppA_67K_type"/>
    <property type="match status" value="1"/>
</dbReference>
<dbReference type="AlphaFoldDB" id="A0A124JVY2"/>
<dbReference type="STRING" id="1117702.AQZ52_05885"/>
<dbReference type="PANTHER" id="PTHR33209">
    <property type="entry name" value="PROTEASE 4"/>
    <property type="match status" value="1"/>
</dbReference>
<name>A0A124JVY2_9SPHN</name>
<evidence type="ECO:0000313" key="8">
    <source>
        <dbReference type="Proteomes" id="UP000058012"/>
    </source>
</evidence>
<gene>
    <name evidence="7" type="ORF">AQZ52_05885</name>
</gene>
<dbReference type="GO" id="GO:0016020">
    <property type="term" value="C:membrane"/>
    <property type="evidence" value="ECO:0007669"/>
    <property type="project" value="InterPro"/>
</dbReference>
<dbReference type="InterPro" id="IPR047272">
    <property type="entry name" value="S49_SppA_C"/>
</dbReference>
<comment type="caution">
    <text evidence="7">The sequence shown here is derived from an EMBL/GenBank/DDBJ whole genome shotgun (WGS) entry which is preliminary data.</text>
</comment>
<dbReference type="GO" id="GO:0006465">
    <property type="term" value="P:signal peptide processing"/>
    <property type="evidence" value="ECO:0007669"/>
    <property type="project" value="InterPro"/>
</dbReference>
<dbReference type="PIRSF" id="PIRSF001217">
    <property type="entry name" value="Protease_4_SppA"/>
    <property type="match status" value="1"/>
</dbReference>
<keyword evidence="2" id="KW-0645">Protease</keyword>
<dbReference type="Gene3D" id="3.90.226.10">
    <property type="entry name" value="2-enoyl-CoA Hydratase, Chain A, domain 1"/>
    <property type="match status" value="2"/>
</dbReference>
<evidence type="ECO:0000313" key="7">
    <source>
        <dbReference type="EMBL" id="KUR72753.1"/>
    </source>
</evidence>
<dbReference type="InterPro" id="IPR047217">
    <property type="entry name" value="S49_SppA_67K_type_N"/>
</dbReference>
<dbReference type="Proteomes" id="UP000058012">
    <property type="component" value="Unassembled WGS sequence"/>
</dbReference>
<accession>A0A124JVY2</accession>
<dbReference type="Pfam" id="PF01343">
    <property type="entry name" value="Peptidase_S49"/>
    <property type="match status" value="2"/>
</dbReference>
<dbReference type="SUPFAM" id="SSF52096">
    <property type="entry name" value="ClpP/crotonase"/>
    <property type="match status" value="2"/>
</dbReference>
<organism evidence="7 8">
    <name type="scientific">Novosphingobium fuchskuhlense</name>
    <dbReference type="NCBI Taxonomy" id="1117702"/>
    <lineage>
        <taxon>Bacteria</taxon>
        <taxon>Pseudomonadati</taxon>
        <taxon>Pseudomonadota</taxon>
        <taxon>Alphaproteobacteria</taxon>
        <taxon>Sphingomonadales</taxon>
        <taxon>Sphingomonadaceae</taxon>
        <taxon>Novosphingobium</taxon>
    </lineage>
</organism>
<protein>
    <submittedName>
        <fullName evidence="7">Signal peptide peptidase SppA</fullName>
    </submittedName>
</protein>
<evidence type="ECO:0000256" key="1">
    <source>
        <dbReference type="ARBA" id="ARBA00008683"/>
    </source>
</evidence>
<feature type="active site" description="Proton donor/acceptor" evidence="5">
    <location>
        <position position="192"/>
    </location>
</feature>
<dbReference type="InterPro" id="IPR004634">
    <property type="entry name" value="Pept_S49_pIV"/>
</dbReference>
<dbReference type="GO" id="GO:0008236">
    <property type="term" value="F:serine-type peptidase activity"/>
    <property type="evidence" value="ECO:0007669"/>
    <property type="project" value="UniProtKB-KW"/>
</dbReference>
<keyword evidence="8" id="KW-1185">Reference proteome</keyword>
<proteinExistence type="inferred from homology"/>
<comment type="similarity">
    <text evidence="1">Belongs to the peptidase S49 family.</text>
</comment>
<dbReference type="CDD" id="cd07023">
    <property type="entry name" value="S49_Sppa_N_C"/>
    <property type="match status" value="1"/>
</dbReference>
<keyword evidence="3" id="KW-0378">Hydrolase</keyword>
<feature type="domain" description="Peptidase S49" evidence="6">
    <location>
        <begin position="377"/>
        <end position="526"/>
    </location>
</feature>
<dbReference type="InterPro" id="IPR002142">
    <property type="entry name" value="Peptidase_S49"/>
</dbReference>
<reference evidence="7 8" key="1">
    <citation type="submission" date="2015-10" db="EMBL/GenBank/DDBJ databases">
        <title>Draft genome sequence of Novosphingobium fuchskuhlense DSM 25065 isolated from a surface water sample of the southwest basin of Lake Grosse Fuchskuhle.</title>
        <authorList>
            <person name="Ruckert C."/>
            <person name="Winkler A."/>
            <person name="Glaeser J."/>
            <person name="Grossart H.-P."/>
            <person name="Kalinowski J."/>
            <person name="Glaeser S."/>
        </authorList>
    </citation>
    <scope>NUCLEOTIDE SEQUENCE [LARGE SCALE GENOMIC DNA]</scope>
    <source>
        <strain evidence="7 8">FNE08-7</strain>
    </source>
</reference>
<evidence type="ECO:0000256" key="5">
    <source>
        <dbReference type="PIRSR" id="PIRSR001217-1"/>
    </source>
</evidence>
<dbReference type="PANTHER" id="PTHR33209:SF1">
    <property type="entry name" value="PEPTIDASE S49 DOMAIN-CONTAINING PROTEIN"/>
    <property type="match status" value="1"/>
</dbReference>
<dbReference type="OrthoDB" id="9764363at2"/>
<evidence type="ECO:0000256" key="4">
    <source>
        <dbReference type="ARBA" id="ARBA00022825"/>
    </source>
</evidence>
<evidence type="ECO:0000256" key="3">
    <source>
        <dbReference type="ARBA" id="ARBA00022801"/>
    </source>
</evidence>
<evidence type="ECO:0000256" key="2">
    <source>
        <dbReference type="ARBA" id="ARBA00022670"/>
    </source>
</evidence>
<feature type="domain" description="Peptidase S49" evidence="6">
    <location>
        <begin position="125"/>
        <end position="269"/>
    </location>
</feature>